<evidence type="ECO:0000313" key="1">
    <source>
        <dbReference type="EMBL" id="AGK98132.1"/>
    </source>
</evidence>
<reference evidence="1 2" key="1">
    <citation type="submission" date="2012-01" db="EMBL/GenBank/DDBJ databases">
        <title>Complete sequence of chromosome of Clostridium pasteurianum BC1.</title>
        <authorList>
            <consortium name="US DOE Joint Genome Institute"/>
            <person name="Lucas S."/>
            <person name="Han J."/>
            <person name="Lapidus A."/>
            <person name="Cheng J.-F."/>
            <person name="Goodwin L."/>
            <person name="Pitluck S."/>
            <person name="Peters L."/>
            <person name="Mikhailova N."/>
            <person name="Teshima H."/>
            <person name="Detter J.C."/>
            <person name="Han C."/>
            <person name="Tapia R."/>
            <person name="Land M."/>
            <person name="Hauser L."/>
            <person name="Kyrpides N."/>
            <person name="Ivanova N."/>
            <person name="Pagani I."/>
            <person name="Dunn J."/>
            <person name="Taghavi S."/>
            <person name="Francis A."/>
            <person name="van der Lelie D."/>
            <person name="Woyke T."/>
        </authorList>
    </citation>
    <scope>NUCLEOTIDE SEQUENCE [LARGE SCALE GENOMIC DNA]</scope>
    <source>
        <strain evidence="1 2">BC1</strain>
    </source>
</reference>
<dbReference type="EMBL" id="CP003261">
    <property type="protein sequence ID" value="AGK98132.1"/>
    <property type="molecule type" value="Genomic_DNA"/>
</dbReference>
<dbReference type="HOGENOM" id="CLU_197374_0_0_9"/>
<dbReference type="STRING" id="86416.Clopa_3336"/>
<dbReference type="RefSeq" id="WP_015616417.1">
    <property type="nucleotide sequence ID" value="NC_021182.1"/>
</dbReference>
<organism evidence="1 2">
    <name type="scientific">Clostridium pasteurianum BC1</name>
    <dbReference type="NCBI Taxonomy" id="86416"/>
    <lineage>
        <taxon>Bacteria</taxon>
        <taxon>Bacillati</taxon>
        <taxon>Bacillota</taxon>
        <taxon>Clostridia</taxon>
        <taxon>Eubacteriales</taxon>
        <taxon>Clostridiaceae</taxon>
        <taxon>Clostridium</taxon>
    </lineage>
</organism>
<proteinExistence type="predicted"/>
<dbReference type="OrthoDB" id="1938183at2"/>
<name>R4K4P5_CLOPA</name>
<keyword evidence="2" id="KW-1185">Reference proteome</keyword>
<dbReference type="eggNOG" id="ENOG5032537">
    <property type="taxonomic scope" value="Bacteria"/>
</dbReference>
<accession>R4K4P5</accession>
<sequence>MVKCPFLSAHNQEVECFEDCAFYNFQDAKGECPFKSITGKINNKVRRLDYNYYVNSEEDIFDFDEEYKKVGYL</sequence>
<dbReference type="Proteomes" id="UP000013523">
    <property type="component" value="Chromosome"/>
</dbReference>
<gene>
    <name evidence="1" type="ORF">Clopa_3336</name>
</gene>
<dbReference type="KEGG" id="cpas:Clopa_3336"/>
<protein>
    <submittedName>
        <fullName evidence="1">Uncharacterized protein</fullName>
    </submittedName>
</protein>
<dbReference type="AlphaFoldDB" id="R4K4P5"/>
<evidence type="ECO:0000313" key="2">
    <source>
        <dbReference type="Proteomes" id="UP000013523"/>
    </source>
</evidence>
<dbReference type="PATRIC" id="fig|86416.3.peg.3329"/>